<dbReference type="Proteomes" id="UP000887579">
    <property type="component" value="Unplaced"/>
</dbReference>
<reference evidence="2" key="1">
    <citation type="submission" date="2022-11" db="UniProtKB">
        <authorList>
            <consortium name="WormBaseParasite"/>
        </authorList>
    </citation>
    <scope>IDENTIFICATION</scope>
</reference>
<proteinExistence type="predicted"/>
<evidence type="ECO:0000313" key="1">
    <source>
        <dbReference type="Proteomes" id="UP000887579"/>
    </source>
</evidence>
<organism evidence="1 2">
    <name type="scientific">Panagrolaimus sp. ES5</name>
    <dbReference type="NCBI Taxonomy" id="591445"/>
    <lineage>
        <taxon>Eukaryota</taxon>
        <taxon>Metazoa</taxon>
        <taxon>Ecdysozoa</taxon>
        <taxon>Nematoda</taxon>
        <taxon>Chromadorea</taxon>
        <taxon>Rhabditida</taxon>
        <taxon>Tylenchina</taxon>
        <taxon>Panagrolaimomorpha</taxon>
        <taxon>Panagrolaimoidea</taxon>
        <taxon>Panagrolaimidae</taxon>
        <taxon>Panagrolaimus</taxon>
    </lineage>
</organism>
<protein>
    <submittedName>
        <fullName evidence="2">Pyridoxal kinase</fullName>
    </submittedName>
</protein>
<name>A0AC34FS23_9BILA</name>
<evidence type="ECO:0000313" key="2">
    <source>
        <dbReference type="WBParaSite" id="ES5_v2.g19913.t1"/>
    </source>
</evidence>
<accession>A0AC34FS23</accession>
<dbReference type="WBParaSite" id="ES5_v2.g19913.t1">
    <property type="protein sequence ID" value="ES5_v2.g19913.t1"/>
    <property type="gene ID" value="ES5_v2.g19913"/>
</dbReference>
<sequence length="128" mass="14277">MGDGGEYYAPKELMPIYRDTILPLADIITPNIFELSELSGIEITNEEECLNAISKIHSKCPNISIIVVTSGLISKDNSQMYCFASKNLKNAAYESGTEKPTAFQRELKMIESRFDLLVPNLTIESIDI</sequence>